<dbReference type="InterPro" id="IPR006311">
    <property type="entry name" value="TAT_signal"/>
</dbReference>
<feature type="signal peptide" evidence="1">
    <location>
        <begin position="1"/>
        <end position="27"/>
    </location>
</feature>
<keyword evidence="3" id="KW-1185">Reference proteome</keyword>
<dbReference type="Proteomes" id="UP000680865">
    <property type="component" value="Unassembled WGS sequence"/>
</dbReference>
<feature type="chain" id="PRO_5037157339" evidence="1">
    <location>
        <begin position="28"/>
        <end position="277"/>
    </location>
</feature>
<evidence type="ECO:0000313" key="2">
    <source>
        <dbReference type="EMBL" id="GIM69719.1"/>
    </source>
</evidence>
<dbReference type="EMBL" id="BOQP01000007">
    <property type="protein sequence ID" value="GIM69719.1"/>
    <property type="molecule type" value="Genomic_DNA"/>
</dbReference>
<dbReference type="PROSITE" id="PS51318">
    <property type="entry name" value="TAT"/>
    <property type="match status" value="1"/>
</dbReference>
<evidence type="ECO:0000313" key="3">
    <source>
        <dbReference type="Proteomes" id="UP000680865"/>
    </source>
</evidence>
<gene>
    <name evidence="2" type="ORF">Aco04nite_16630</name>
</gene>
<evidence type="ECO:0000256" key="1">
    <source>
        <dbReference type="SAM" id="SignalP"/>
    </source>
</evidence>
<dbReference type="RefSeq" id="WP_212996594.1">
    <property type="nucleotide sequence ID" value="NZ_BAAATW010000005.1"/>
</dbReference>
<sequence>MNVSRRSLLALGAAVPALALAPQSAFAAAALPTVDMEAVLKAAQWDPVKADEAVTAGAGPSVRLVETALRGLGLIDASYVDGHFGTRTVAAYAQWQKQLGYSGIDASGLPGKTSLTRLGDGQFTLTRVYSVGARTTHQGFPVNTRTLAMLKAAQTRSGITFTVEQGSYSPGADPTSAGTHDGGGALDLDAEALTAAKRTAAVTALRQVGFAAWLRTPAQGDWPLHIHAVAISDTDLSASAQKQVGAYYEGRNGLANNAADDGPRVSKVTYEEYLRSL</sequence>
<protein>
    <submittedName>
        <fullName evidence="2">Peptidoglycan-binding protein</fullName>
    </submittedName>
</protein>
<keyword evidence="1" id="KW-0732">Signal</keyword>
<dbReference type="Gene3D" id="1.10.101.10">
    <property type="entry name" value="PGBD-like superfamily/PGBD"/>
    <property type="match status" value="1"/>
</dbReference>
<comment type="caution">
    <text evidence="2">The sequence shown here is derived from an EMBL/GenBank/DDBJ whole genome shotgun (WGS) entry which is preliminary data.</text>
</comment>
<organism evidence="2 3">
    <name type="scientific">Winogradskya consettensis</name>
    <dbReference type="NCBI Taxonomy" id="113560"/>
    <lineage>
        <taxon>Bacteria</taxon>
        <taxon>Bacillati</taxon>
        <taxon>Actinomycetota</taxon>
        <taxon>Actinomycetes</taxon>
        <taxon>Micromonosporales</taxon>
        <taxon>Micromonosporaceae</taxon>
        <taxon>Winogradskya</taxon>
    </lineage>
</organism>
<dbReference type="AlphaFoldDB" id="A0A919SDM2"/>
<proteinExistence type="predicted"/>
<reference evidence="2" key="1">
    <citation type="submission" date="2021-03" db="EMBL/GenBank/DDBJ databases">
        <title>Whole genome shotgun sequence of Actinoplanes consettensis NBRC 14913.</title>
        <authorList>
            <person name="Komaki H."/>
            <person name="Tamura T."/>
        </authorList>
    </citation>
    <scope>NUCLEOTIDE SEQUENCE</scope>
    <source>
        <strain evidence="2">NBRC 14913</strain>
    </source>
</reference>
<accession>A0A919SDM2</accession>
<dbReference type="InterPro" id="IPR036365">
    <property type="entry name" value="PGBD-like_sf"/>
</dbReference>
<dbReference type="SUPFAM" id="SSF47090">
    <property type="entry name" value="PGBD-like"/>
    <property type="match status" value="1"/>
</dbReference>
<dbReference type="InterPro" id="IPR036366">
    <property type="entry name" value="PGBDSf"/>
</dbReference>
<name>A0A919SDM2_9ACTN</name>